<evidence type="ECO:0000256" key="1">
    <source>
        <dbReference type="SAM" id="MobiDB-lite"/>
    </source>
</evidence>
<sequence>MAEKLREFGEYVSKGSVPTLAIPTTRKRKETLQIQAESSSSNVSSNSESEQGSLAGNSLTYLQRDACGHFRFQRIPSHGSDESEPSISGLASFETVVKAVGKTNTKTKNLAVKTHILSKDKPRNLAVSTTAKHQYRSRNSSTNEPVKTKTKLISFAVKAVARTKITKGMSRTDTNELGDETNELGEATNGLGDGTNQLEASQGRLVVRKRSASSNNSEVVYSSKSDNGDCKFNVCSNGEQRPRKDQEETSARGKTKIRMERSKVNTKALAQGTLVPVKDFALVRRTLASCLNVTDAYPVLDSIESVDALLWKKPL</sequence>
<proteinExistence type="predicted"/>
<reference evidence="2" key="1">
    <citation type="submission" date="2023-04" db="EMBL/GenBank/DDBJ databases">
        <title>Phytophthora fragariaefolia NBRC 109709.</title>
        <authorList>
            <person name="Ichikawa N."/>
            <person name="Sato H."/>
            <person name="Tonouchi N."/>
        </authorList>
    </citation>
    <scope>NUCLEOTIDE SEQUENCE</scope>
    <source>
        <strain evidence="2">NBRC 109709</strain>
    </source>
</reference>
<feature type="region of interest" description="Disordered" evidence="1">
    <location>
        <begin position="126"/>
        <end position="146"/>
    </location>
</feature>
<feature type="compositionally biased region" description="Basic and acidic residues" evidence="1">
    <location>
        <begin position="240"/>
        <end position="254"/>
    </location>
</feature>
<accession>A0A9W6Y098</accession>
<evidence type="ECO:0000313" key="3">
    <source>
        <dbReference type="Proteomes" id="UP001165121"/>
    </source>
</evidence>
<protein>
    <submittedName>
        <fullName evidence="2">Unnamed protein product</fullName>
    </submittedName>
</protein>
<dbReference type="AlphaFoldDB" id="A0A9W6Y098"/>
<feature type="compositionally biased region" description="Low complexity" evidence="1">
    <location>
        <begin position="37"/>
        <end position="50"/>
    </location>
</feature>
<dbReference type="Proteomes" id="UP001165121">
    <property type="component" value="Unassembled WGS sequence"/>
</dbReference>
<feature type="region of interest" description="Disordered" evidence="1">
    <location>
        <begin position="234"/>
        <end position="254"/>
    </location>
</feature>
<dbReference type="OrthoDB" id="123872at2759"/>
<dbReference type="EMBL" id="BSXT01002514">
    <property type="protein sequence ID" value="GMF49330.1"/>
    <property type="molecule type" value="Genomic_DNA"/>
</dbReference>
<comment type="caution">
    <text evidence="2">The sequence shown here is derived from an EMBL/GenBank/DDBJ whole genome shotgun (WGS) entry which is preliminary data.</text>
</comment>
<feature type="compositionally biased region" description="Polar residues" evidence="1">
    <location>
        <begin position="126"/>
        <end position="145"/>
    </location>
</feature>
<name>A0A9W6Y098_9STRA</name>
<feature type="region of interest" description="Disordered" evidence="1">
    <location>
        <begin position="170"/>
        <end position="197"/>
    </location>
</feature>
<evidence type="ECO:0000313" key="2">
    <source>
        <dbReference type="EMBL" id="GMF49330.1"/>
    </source>
</evidence>
<organism evidence="2 3">
    <name type="scientific">Phytophthora fragariaefolia</name>
    <dbReference type="NCBI Taxonomy" id="1490495"/>
    <lineage>
        <taxon>Eukaryota</taxon>
        <taxon>Sar</taxon>
        <taxon>Stramenopiles</taxon>
        <taxon>Oomycota</taxon>
        <taxon>Peronosporomycetes</taxon>
        <taxon>Peronosporales</taxon>
        <taxon>Peronosporaceae</taxon>
        <taxon>Phytophthora</taxon>
    </lineage>
</organism>
<feature type="region of interest" description="Disordered" evidence="1">
    <location>
        <begin position="23"/>
        <end position="54"/>
    </location>
</feature>
<gene>
    <name evidence="2" type="ORF">Pfra01_001945800</name>
</gene>
<keyword evidence="3" id="KW-1185">Reference proteome</keyword>